<organism evidence="2">
    <name type="scientific">Dichomitus squalens</name>
    <dbReference type="NCBI Taxonomy" id="114155"/>
    <lineage>
        <taxon>Eukaryota</taxon>
        <taxon>Fungi</taxon>
        <taxon>Dikarya</taxon>
        <taxon>Basidiomycota</taxon>
        <taxon>Agaricomycotina</taxon>
        <taxon>Agaricomycetes</taxon>
        <taxon>Polyporales</taxon>
        <taxon>Polyporaceae</taxon>
        <taxon>Dichomitus</taxon>
    </lineage>
</organism>
<dbReference type="EMBL" id="ML143444">
    <property type="protein sequence ID" value="TBU26530.1"/>
    <property type="molecule type" value="Genomic_DNA"/>
</dbReference>
<sequence length="160" mass="17626">MVHARPTILLLRVGKSDSRGGTHSESPQPIATCDCTAHAWAQSGRPTTSCLFTSHVKARASTPRPRAFVRPPSRRRDVDQDQSTRKMERRSQRGCWESVGRDMVDLFASREVVNIESNITVGGLSLRAEEKGQNEGEASRPPWPTTAGRRCAKGSAFLVI</sequence>
<protein>
    <submittedName>
        <fullName evidence="2">Uncharacterized protein</fullName>
    </submittedName>
</protein>
<proteinExistence type="predicted"/>
<feature type="compositionally biased region" description="Basic and acidic residues" evidence="1">
    <location>
        <begin position="74"/>
        <end position="91"/>
    </location>
</feature>
<name>A0A4Q9MGG1_9APHY</name>
<dbReference type="Proteomes" id="UP000292957">
    <property type="component" value="Unassembled WGS sequence"/>
</dbReference>
<feature type="region of interest" description="Disordered" evidence="1">
    <location>
        <begin position="56"/>
        <end position="94"/>
    </location>
</feature>
<reference evidence="2" key="1">
    <citation type="submission" date="2019-01" db="EMBL/GenBank/DDBJ databases">
        <title>Draft genome sequences of three monokaryotic isolates of the white-rot basidiomycete fungus Dichomitus squalens.</title>
        <authorList>
            <consortium name="DOE Joint Genome Institute"/>
            <person name="Lopez S.C."/>
            <person name="Andreopoulos B."/>
            <person name="Pangilinan J."/>
            <person name="Lipzen A."/>
            <person name="Riley R."/>
            <person name="Ahrendt S."/>
            <person name="Ng V."/>
            <person name="Barry K."/>
            <person name="Daum C."/>
            <person name="Grigoriev I.V."/>
            <person name="Hilden K.S."/>
            <person name="Makela M.R."/>
            <person name="de Vries R.P."/>
        </authorList>
    </citation>
    <scope>NUCLEOTIDE SEQUENCE [LARGE SCALE GENOMIC DNA]</scope>
    <source>
        <strain evidence="2">OM18370.1</strain>
    </source>
</reference>
<evidence type="ECO:0000313" key="2">
    <source>
        <dbReference type="EMBL" id="TBU26530.1"/>
    </source>
</evidence>
<feature type="compositionally biased region" description="Basic and acidic residues" evidence="1">
    <location>
        <begin position="127"/>
        <end position="138"/>
    </location>
</feature>
<feature type="region of interest" description="Disordered" evidence="1">
    <location>
        <begin position="126"/>
        <end position="149"/>
    </location>
</feature>
<gene>
    <name evidence="2" type="ORF">BD311DRAFT_427317</name>
</gene>
<evidence type="ECO:0000256" key="1">
    <source>
        <dbReference type="SAM" id="MobiDB-lite"/>
    </source>
</evidence>
<accession>A0A4Q9MGG1</accession>
<dbReference type="AlphaFoldDB" id="A0A4Q9MGG1"/>